<protein>
    <submittedName>
        <fullName evidence="2">BQ5605_C017g08451 protein</fullName>
    </submittedName>
</protein>
<proteinExistence type="predicted"/>
<evidence type="ECO:0000313" key="2">
    <source>
        <dbReference type="EMBL" id="SGY20060.1"/>
    </source>
</evidence>
<organism evidence="2 3">
    <name type="scientific">Microbotryum silenes-dioicae</name>
    <dbReference type="NCBI Taxonomy" id="796604"/>
    <lineage>
        <taxon>Eukaryota</taxon>
        <taxon>Fungi</taxon>
        <taxon>Dikarya</taxon>
        <taxon>Basidiomycota</taxon>
        <taxon>Pucciniomycotina</taxon>
        <taxon>Microbotryomycetes</taxon>
        <taxon>Microbotryales</taxon>
        <taxon>Microbotryaceae</taxon>
        <taxon>Microbotryum</taxon>
    </lineage>
</organism>
<accession>A0A2X0MPI9</accession>
<evidence type="ECO:0000313" key="3">
    <source>
        <dbReference type="Proteomes" id="UP000249464"/>
    </source>
</evidence>
<keyword evidence="3" id="KW-1185">Reference proteome</keyword>
<dbReference type="Proteomes" id="UP000249464">
    <property type="component" value="Unassembled WGS sequence"/>
</dbReference>
<name>A0A2X0MPI9_9BASI</name>
<evidence type="ECO:0000256" key="1">
    <source>
        <dbReference type="SAM" id="MobiDB-lite"/>
    </source>
</evidence>
<gene>
    <name evidence="2" type="primary">BQ5605_C017g08451</name>
    <name evidence="2" type="ORF">BQ5605_C017G08451</name>
</gene>
<feature type="region of interest" description="Disordered" evidence="1">
    <location>
        <begin position="1"/>
        <end position="22"/>
    </location>
</feature>
<dbReference type="EMBL" id="FQNC01000017">
    <property type="protein sequence ID" value="SGY20060.1"/>
    <property type="molecule type" value="Genomic_DNA"/>
</dbReference>
<sequence>MVQKMRKGSYMTSGWRPPRGHVDGRGAGPTFILYLRNAQGHNHLAQSINFDLSRSLSKSEVGQDGGHDHYDDAVTISNPILNDAFPFCSSTSSILFSTTNTLDQTLRFKGITSNTDLGAPRPQGTMSSLPQSVALPQEGASISASYSTTRDFPESIALRINVSTVEARSPSGHLVAGVAVRMSPSVPINFTAGACRFVYLQHLLDEVADALGIALQDDSCFDYSIVDQTDVSFAPSQTFISSRYVKLASFAARADFSDQVLESTSSALDLGTLPAEAILSMRDWNTPAYSHSGQDC</sequence>
<dbReference type="AlphaFoldDB" id="A0A2X0MPI9"/>
<reference evidence="2 3" key="1">
    <citation type="submission" date="2016-11" db="EMBL/GenBank/DDBJ databases">
        <authorList>
            <person name="Jaros S."/>
            <person name="Januszkiewicz K."/>
            <person name="Wedrychowicz H."/>
        </authorList>
    </citation>
    <scope>NUCLEOTIDE SEQUENCE [LARGE SCALE GENOMIC DNA]</scope>
</reference>